<comment type="caution">
    <text evidence="2">The sequence shown here is derived from an EMBL/GenBank/DDBJ whole genome shotgun (WGS) entry which is preliminary data.</text>
</comment>
<reference evidence="2" key="1">
    <citation type="submission" date="2020-12" db="EMBL/GenBank/DDBJ databases">
        <title>The genome sequence of Inhella sp. 1Y17.</title>
        <authorList>
            <person name="Liu Y."/>
        </authorList>
    </citation>
    <scope>NUCLEOTIDE SEQUENCE</scope>
    <source>
        <strain evidence="2">1Y17</strain>
    </source>
</reference>
<proteinExistence type="predicted"/>
<evidence type="ECO:0000313" key="3">
    <source>
        <dbReference type="Proteomes" id="UP000613266"/>
    </source>
</evidence>
<feature type="transmembrane region" description="Helical" evidence="1">
    <location>
        <begin position="28"/>
        <end position="47"/>
    </location>
</feature>
<dbReference type="Proteomes" id="UP000613266">
    <property type="component" value="Unassembled WGS sequence"/>
</dbReference>
<feature type="transmembrane region" description="Helical" evidence="1">
    <location>
        <begin position="127"/>
        <end position="149"/>
    </location>
</feature>
<feature type="transmembrane region" description="Helical" evidence="1">
    <location>
        <begin position="99"/>
        <end position="121"/>
    </location>
</feature>
<sequence length="172" mass="18290">MNPAEIPSSAVRGIEARQVFQWLSYAQYPALLVTTVYMVQAVIALTAFRTAGWGPVFDLLNLVLLYGGVAIGLSSLQDPSKTQNKISRRVWMDPAKGRVLLWVLALEAFVPIALGLVGASLAKDTVVSQLALGLVAFGLGMIGLLKTAIEMREHHRLDRVPAAPPAAAGAGS</sequence>
<evidence type="ECO:0000313" key="2">
    <source>
        <dbReference type="EMBL" id="MBH9576961.1"/>
    </source>
</evidence>
<feature type="transmembrane region" description="Helical" evidence="1">
    <location>
        <begin position="59"/>
        <end position="78"/>
    </location>
</feature>
<gene>
    <name evidence="2" type="ORF">I7X39_08595</name>
</gene>
<accession>A0A931NGA8</accession>
<evidence type="ECO:0000256" key="1">
    <source>
        <dbReference type="SAM" id="Phobius"/>
    </source>
</evidence>
<protein>
    <submittedName>
        <fullName evidence="2">Uncharacterized protein</fullName>
    </submittedName>
</protein>
<dbReference type="RefSeq" id="WP_198110649.1">
    <property type="nucleotide sequence ID" value="NZ_JAEDAK010000005.1"/>
</dbReference>
<dbReference type="EMBL" id="JAEDAK010000005">
    <property type="protein sequence ID" value="MBH9576961.1"/>
    <property type="molecule type" value="Genomic_DNA"/>
</dbReference>
<keyword evidence="3" id="KW-1185">Reference proteome</keyword>
<keyword evidence="1" id="KW-1133">Transmembrane helix</keyword>
<name>A0A931NGA8_9BURK</name>
<keyword evidence="1" id="KW-0812">Transmembrane</keyword>
<dbReference type="AlphaFoldDB" id="A0A931NGA8"/>
<keyword evidence="1" id="KW-0472">Membrane</keyword>
<organism evidence="2 3">
    <name type="scientific">Inhella proteolytica</name>
    <dbReference type="NCBI Taxonomy" id="2795029"/>
    <lineage>
        <taxon>Bacteria</taxon>
        <taxon>Pseudomonadati</taxon>
        <taxon>Pseudomonadota</taxon>
        <taxon>Betaproteobacteria</taxon>
        <taxon>Burkholderiales</taxon>
        <taxon>Sphaerotilaceae</taxon>
        <taxon>Inhella</taxon>
    </lineage>
</organism>